<organism evidence="2 3">
    <name type="scientific">Araneus ventricosus</name>
    <name type="common">Orbweaver spider</name>
    <name type="synonym">Epeira ventricosa</name>
    <dbReference type="NCBI Taxonomy" id="182803"/>
    <lineage>
        <taxon>Eukaryota</taxon>
        <taxon>Metazoa</taxon>
        <taxon>Ecdysozoa</taxon>
        <taxon>Arthropoda</taxon>
        <taxon>Chelicerata</taxon>
        <taxon>Arachnida</taxon>
        <taxon>Araneae</taxon>
        <taxon>Araneomorphae</taxon>
        <taxon>Entelegynae</taxon>
        <taxon>Araneoidea</taxon>
        <taxon>Araneidae</taxon>
        <taxon>Araneus</taxon>
    </lineage>
</organism>
<proteinExistence type="predicted"/>
<comment type="caution">
    <text evidence="2">The sequence shown here is derived from an EMBL/GenBank/DDBJ whole genome shotgun (WGS) entry which is preliminary data.</text>
</comment>
<dbReference type="Proteomes" id="UP000499080">
    <property type="component" value="Unassembled WGS sequence"/>
</dbReference>
<sequence>HEGQAVKKRIIHFTALSLCKTPGPSLRGSTVTNVSPATRYLDEFCPSDHTSDTNEGESDYEEMSPIPQHFNQDELNDLTRDLNLSKEDSELLAFMLNDKNVVEQGPKLHFTIQEKRVCYPSSL</sequence>
<protein>
    <submittedName>
        <fullName evidence="2">Uncharacterized protein</fullName>
    </submittedName>
</protein>
<accession>A0A4Y2W108</accession>
<dbReference type="AlphaFoldDB" id="A0A4Y2W108"/>
<reference evidence="2 3" key="1">
    <citation type="journal article" date="2019" name="Sci. Rep.">
        <title>Orb-weaving spider Araneus ventricosus genome elucidates the spidroin gene catalogue.</title>
        <authorList>
            <person name="Kono N."/>
            <person name="Nakamura H."/>
            <person name="Ohtoshi R."/>
            <person name="Moran D.A.P."/>
            <person name="Shinohara A."/>
            <person name="Yoshida Y."/>
            <person name="Fujiwara M."/>
            <person name="Mori M."/>
            <person name="Tomita M."/>
            <person name="Arakawa K."/>
        </authorList>
    </citation>
    <scope>NUCLEOTIDE SEQUENCE [LARGE SCALE GENOMIC DNA]</scope>
</reference>
<dbReference type="OrthoDB" id="6470420at2759"/>
<evidence type="ECO:0000256" key="1">
    <source>
        <dbReference type="SAM" id="MobiDB-lite"/>
    </source>
</evidence>
<dbReference type="EMBL" id="BGPR01053746">
    <property type="protein sequence ID" value="GBO30561.1"/>
    <property type="molecule type" value="Genomic_DNA"/>
</dbReference>
<evidence type="ECO:0000313" key="3">
    <source>
        <dbReference type="Proteomes" id="UP000499080"/>
    </source>
</evidence>
<feature type="region of interest" description="Disordered" evidence="1">
    <location>
        <begin position="42"/>
        <end position="64"/>
    </location>
</feature>
<feature type="non-terminal residue" evidence="2">
    <location>
        <position position="1"/>
    </location>
</feature>
<evidence type="ECO:0000313" key="2">
    <source>
        <dbReference type="EMBL" id="GBO30561.1"/>
    </source>
</evidence>
<name>A0A4Y2W108_ARAVE</name>
<keyword evidence="3" id="KW-1185">Reference proteome</keyword>
<gene>
    <name evidence="2" type="ORF">AVEN_188875_1</name>
</gene>